<dbReference type="GO" id="GO:0000103">
    <property type="term" value="P:sulfate assimilation"/>
    <property type="evidence" value="ECO:0007669"/>
    <property type="project" value="InterPro"/>
</dbReference>
<dbReference type="AlphaFoldDB" id="F2L4M4"/>
<evidence type="ECO:0000313" key="13">
    <source>
        <dbReference type="Proteomes" id="UP000008138"/>
    </source>
</evidence>
<evidence type="ECO:0000259" key="11">
    <source>
        <dbReference type="Pfam" id="PF14306"/>
    </source>
</evidence>
<comment type="pathway">
    <text evidence="1">Sulfur metabolism; hydrogen sulfide biosynthesis; sulfite from sulfate: step 1/3.</text>
</comment>
<organism evidence="12 13">
    <name type="scientific">Thermoproteus uzoniensis (strain 768-20)</name>
    <dbReference type="NCBI Taxonomy" id="999630"/>
    <lineage>
        <taxon>Archaea</taxon>
        <taxon>Thermoproteota</taxon>
        <taxon>Thermoprotei</taxon>
        <taxon>Thermoproteales</taxon>
        <taxon>Thermoproteaceae</taxon>
        <taxon>Thermoproteus</taxon>
    </lineage>
</organism>
<dbReference type="Pfam" id="PF01747">
    <property type="entry name" value="ATP-sulfurylase"/>
    <property type="match status" value="1"/>
</dbReference>
<reference evidence="12 13" key="1">
    <citation type="journal article" date="2011" name="J. Bacteriol.">
        <title>Complete genome sequence of the thermoacidophilic crenarchaeon Thermoproteus uzoniensis 768-20.</title>
        <authorList>
            <person name="Mardanov A.V."/>
            <person name="Gumerov V.M."/>
            <person name="Beletsky A.V."/>
            <person name="Prokofeva M.I."/>
            <person name="Bonch-Osmolovskaya E.A."/>
            <person name="Ravin N.V."/>
            <person name="Skryabin K.G."/>
        </authorList>
    </citation>
    <scope>NUCLEOTIDE SEQUENCE [LARGE SCALE GENOMIC DNA]</scope>
    <source>
        <strain evidence="12 13">768-20</strain>
    </source>
</reference>
<name>F2L4M4_THEU7</name>
<dbReference type="NCBIfam" id="TIGR00339">
    <property type="entry name" value="sopT"/>
    <property type="match status" value="1"/>
</dbReference>
<feature type="domain" description="Sulphate adenylyltransferase catalytic" evidence="10">
    <location>
        <begin position="200"/>
        <end position="436"/>
    </location>
</feature>
<evidence type="ECO:0000256" key="8">
    <source>
        <dbReference type="ARBA" id="ARBA00037980"/>
    </source>
</evidence>
<evidence type="ECO:0000256" key="7">
    <source>
        <dbReference type="ARBA" id="ARBA00031812"/>
    </source>
</evidence>
<dbReference type="GO" id="GO:0004781">
    <property type="term" value="F:sulfate adenylyltransferase (ATP) activity"/>
    <property type="evidence" value="ECO:0007669"/>
    <property type="project" value="UniProtKB-EC"/>
</dbReference>
<evidence type="ECO:0000256" key="5">
    <source>
        <dbReference type="ARBA" id="ARBA00022741"/>
    </source>
</evidence>
<dbReference type="InterPro" id="IPR024951">
    <property type="entry name" value="Sulfurylase_cat_dom"/>
</dbReference>
<dbReference type="InterPro" id="IPR015947">
    <property type="entry name" value="PUA-like_sf"/>
</dbReference>
<evidence type="ECO:0000313" key="12">
    <source>
        <dbReference type="EMBL" id="AEA12202.1"/>
    </source>
</evidence>
<evidence type="ECO:0000256" key="2">
    <source>
        <dbReference type="ARBA" id="ARBA00012391"/>
    </source>
</evidence>
<dbReference type="InterPro" id="IPR002650">
    <property type="entry name" value="Sulphate_adenylyltransferase"/>
</dbReference>
<keyword evidence="13" id="KW-1185">Reference proteome</keyword>
<dbReference type="PANTHER" id="PTHR43509">
    <property type="match status" value="1"/>
</dbReference>
<dbReference type="EMBL" id="CP002590">
    <property type="protein sequence ID" value="AEA12202.1"/>
    <property type="molecule type" value="Genomic_DNA"/>
</dbReference>
<dbReference type="Gene3D" id="3.10.400.10">
    <property type="entry name" value="Sulfate adenylyltransferase"/>
    <property type="match status" value="1"/>
</dbReference>
<keyword evidence="4 12" id="KW-0548">Nucleotidyltransferase</keyword>
<evidence type="ECO:0000259" key="10">
    <source>
        <dbReference type="Pfam" id="PF01747"/>
    </source>
</evidence>
<keyword evidence="5" id="KW-0547">Nucleotide-binding</keyword>
<dbReference type="Pfam" id="PF14306">
    <property type="entry name" value="PUA_2"/>
    <property type="match status" value="1"/>
</dbReference>
<dbReference type="PANTHER" id="PTHR43509:SF1">
    <property type="entry name" value="SULFATE ADENYLYLTRANSFERASE"/>
    <property type="match status" value="1"/>
</dbReference>
<gene>
    <name evidence="12" type="ordered locus">TUZN_0712</name>
</gene>
<dbReference type="InterPro" id="IPR025980">
    <property type="entry name" value="ATP-Sase_PUA-like_dom"/>
</dbReference>
<evidence type="ECO:0000256" key="1">
    <source>
        <dbReference type="ARBA" id="ARBA00005048"/>
    </source>
</evidence>
<dbReference type="Proteomes" id="UP000008138">
    <property type="component" value="Chromosome"/>
</dbReference>
<evidence type="ECO:0000256" key="3">
    <source>
        <dbReference type="ARBA" id="ARBA00022679"/>
    </source>
</evidence>
<dbReference type="GO" id="GO:0005524">
    <property type="term" value="F:ATP binding"/>
    <property type="evidence" value="ECO:0007669"/>
    <property type="project" value="UniProtKB-KW"/>
</dbReference>
<dbReference type="NCBIfam" id="NF003166">
    <property type="entry name" value="PRK04149.1"/>
    <property type="match status" value="1"/>
</dbReference>
<protein>
    <recommendedName>
        <fullName evidence="2">sulfate adenylyltransferase</fullName>
        <ecNumber evidence="2">2.7.7.4</ecNumber>
    </recommendedName>
    <alternativeName>
        <fullName evidence="9">ATP-sulfurylase</fullName>
    </alternativeName>
    <alternativeName>
        <fullName evidence="7">Sulfate adenylate transferase</fullName>
    </alternativeName>
</protein>
<dbReference type="CDD" id="cd00517">
    <property type="entry name" value="ATPS"/>
    <property type="match status" value="1"/>
</dbReference>
<evidence type="ECO:0000256" key="9">
    <source>
        <dbReference type="ARBA" id="ARBA00041598"/>
    </source>
</evidence>
<feature type="domain" description="ATP-sulfurylase PUA-like" evidence="11">
    <location>
        <begin position="13"/>
        <end position="190"/>
    </location>
</feature>
<dbReference type="SUPFAM" id="SSF52374">
    <property type="entry name" value="Nucleotidylyl transferase"/>
    <property type="match status" value="1"/>
</dbReference>
<evidence type="ECO:0000256" key="6">
    <source>
        <dbReference type="ARBA" id="ARBA00022840"/>
    </source>
</evidence>
<evidence type="ECO:0000256" key="4">
    <source>
        <dbReference type="ARBA" id="ARBA00022695"/>
    </source>
</evidence>
<proteinExistence type="inferred from homology"/>
<dbReference type="KEGG" id="tuz:TUZN_0712"/>
<dbReference type="HOGENOM" id="CLU_022950_1_1_2"/>
<accession>F2L4M4</accession>
<dbReference type="STRING" id="999630.TUZN_0712"/>
<dbReference type="InterPro" id="IPR014729">
    <property type="entry name" value="Rossmann-like_a/b/a_fold"/>
</dbReference>
<comment type="similarity">
    <text evidence="8">Belongs to the sulfate adenylyltransferase family.</text>
</comment>
<keyword evidence="6" id="KW-0067">ATP-binding</keyword>
<dbReference type="EC" id="2.7.7.4" evidence="2"/>
<dbReference type="eggNOG" id="arCOG04191">
    <property type="taxonomic scope" value="Archaea"/>
</dbReference>
<dbReference type="SUPFAM" id="SSF88697">
    <property type="entry name" value="PUA domain-like"/>
    <property type="match status" value="1"/>
</dbReference>
<dbReference type="Gene3D" id="3.40.50.620">
    <property type="entry name" value="HUPs"/>
    <property type="match status" value="1"/>
</dbReference>
<reference key="2">
    <citation type="submission" date="2011-03" db="EMBL/GenBank/DDBJ databases">
        <title>Complete genome sequence of the thermoacidophilic crenarchaeon Thermoproteus uzoniensis 768-20.</title>
        <authorList>
            <person name="Mardanov A.V."/>
            <person name="Gumerov V.M."/>
            <person name="Beletsky A.V."/>
            <person name="Prokofeva M.I."/>
            <person name="Bonch-Osmolovskaya E.A."/>
            <person name="Ravin N.V."/>
            <person name="Skryabin K.G."/>
        </authorList>
    </citation>
    <scope>NUCLEOTIDE SEQUENCE</scope>
    <source>
        <strain>768-20</strain>
    </source>
</reference>
<keyword evidence="3" id="KW-0808">Transferase</keyword>
<sequence>MLISSFSMPAPLEPHGGRLVYNVVEDRDRAAAMTAGLTKLEIEPTVGPDGAPIRNPYREIMSIAYGFFSPVEGFMTRNEVESILKERRLLSGWLFPFPLVFDIDEDKLKALGLKEGDKALLTLKGKPFAVLDIEEIWKLPDRKEFADAVFGTPEKNKEVVKRRFDEKHPGWLIYRSLKPVALAGRITVVNPPRFKEPYARFWMPPRESREYVARRGWRVVVAHQTRNVPHMGHEMLMKRAMFVAGGERPGDAVLVNAIIGAKRPGDYVDEAILEGHEALNKFGYFHKDRHLVTMTLWDMRYGNPLESILHGIIRQNMGATHHMFGRDHAATGEYYDPYATQILWTRGLPSYGINGPPHEIDKGLKIRPVNMGEFAYCPKCGEYTYLGISYGDVKEAPLCGHEPEKISGSFLRGLIIEGLRPPKVVMRPEVYDVIVKWWKVYGYPFVTDRYLKIKEGELEVEL</sequence>